<dbReference type="Proteomes" id="UP000054217">
    <property type="component" value="Unassembled WGS sequence"/>
</dbReference>
<keyword evidence="4" id="KW-1185">Reference proteome</keyword>
<evidence type="ECO:0000313" key="3">
    <source>
        <dbReference type="EMBL" id="KIO08816.1"/>
    </source>
</evidence>
<reference evidence="4" key="2">
    <citation type="submission" date="2015-01" db="EMBL/GenBank/DDBJ databases">
        <title>Evolutionary Origins and Diversification of the Mycorrhizal Mutualists.</title>
        <authorList>
            <consortium name="DOE Joint Genome Institute"/>
            <consortium name="Mycorrhizal Genomics Consortium"/>
            <person name="Kohler A."/>
            <person name="Kuo A."/>
            <person name="Nagy L.G."/>
            <person name="Floudas D."/>
            <person name="Copeland A."/>
            <person name="Barry K.W."/>
            <person name="Cichocki N."/>
            <person name="Veneault-Fourrey C."/>
            <person name="LaButti K."/>
            <person name="Lindquist E.A."/>
            <person name="Lipzen A."/>
            <person name="Lundell T."/>
            <person name="Morin E."/>
            <person name="Murat C."/>
            <person name="Riley R."/>
            <person name="Ohm R."/>
            <person name="Sun H."/>
            <person name="Tunlid A."/>
            <person name="Henrissat B."/>
            <person name="Grigoriev I.V."/>
            <person name="Hibbett D.S."/>
            <person name="Martin F."/>
        </authorList>
    </citation>
    <scope>NUCLEOTIDE SEQUENCE [LARGE SCALE GENOMIC DNA]</scope>
    <source>
        <strain evidence="4">Marx 270</strain>
    </source>
</reference>
<name>A0A0C3PJN6_PISTI</name>
<accession>A0A0C3PJN6</accession>
<organism evidence="3 4">
    <name type="scientific">Pisolithus tinctorius Marx 270</name>
    <dbReference type="NCBI Taxonomy" id="870435"/>
    <lineage>
        <taxon>Eukaryota</taxon>
        <taxon>Fungi</taxon>
        <taxon>Dikarya</taxon>
        <taxon>Basidiomycota</taxon>
        <taxon>Agaricomycotina</taxon>
        <taxon>Agaricomycetes</taxon>
        <taxon>Agaricomycetidae</taxon>
        <taxon>Boletales</taxon>
        <taxon>Sclerodermatineae</taxon>
        <taxon>Pisolithaceae</taxon>
        <taxon>Pisolithus</taxon>
    </lineage>
</organism>
<dbReference type="OrthoDB" id="2670751at2759"/>
<feature type="region of interest" description="Disordered" evidence="1">
    <location>
        <begin position="91"/>
        <end position="114"/>
    </location>
</feature>
<keyword evidence="2" id="KW-1133">Transmembrane helix</keyword>
<gene>
    <name evidence="3" type="ORF">M404DRAFT_997022</name>
</gene>
<sequence length="147" mass="16198">MAEWMHLLYSRLTPKEFQERICTMGHCTFAILAAIPRLGLVIIRNVEIVVIADSPALACGLIVASMFPALIFPLILLGIQKIQGWIANRRGQRTPEHNRAEDTSVAVTGHSESQQSELITDGVESPVCHNCSSEGRSGFDLAIEERD</sequence>
<feature type="compositionally biased region" description="Basic and acidic residues" evidence="1">
    <location>
        <begin position="93"/>
        <end position="102"/>
    </location>
</feature>
<feature type="transmembrane region" description="Helical" evidence="2">
    <location>
        <begin position="21"/>
        <end position="43"/>
    </location>
</feature>
<dbReference type="EMBL" id="KN831956">
    <property type="protein sequence ID" value="KIO08816.1"/>
    <property type="molecule type" value="Genomic_DNA"/>
</dbReference>
<dbReference type="AlphaFoldDB" id="A0A0C3PJN6"/>
<proteinExistence type="predicted"/>
<evidence type="ECO:0000313" key="4">
    <source>
        <dbReference type="Proteomes" id="UP000054217"/>
    </source>
</evidence>
<keyword evidence="2" id="KW-0812">Transmembrane</keyword>
<reference evidence="3 4" key="1">
    <citation type="submission" date="2014-04" db="EMBL/GenBank/DDBJ databases">
        <authorList>
            <consortium name="DOE Joint Genome Institute"/>
            <person name="Kuo A."/>
            <person name="Kohler A."/>
            <person name="Costa M.D."/>
            <person name="Nagy L.G."/>
            <person name="Floudas D."/>
            <person name="Copeland A."/>
            <person name="Barry K.W."/>
            <person name="Cichocki N."/>
            <person name="Veneault-Fourrey C."/>
            <person name="LaButti K."/>
            <person name="Lindquist E.A."/>
            <person name="Lipzen A."/>
            <person name="Lundell T."/>
            <person name="Morin E."/>
            <person name="Murat C."/>
            <person name="Sun H."/>
            <person name="Tunlid A."/>
            <person name="Henrissat B."/>
            <person name="Grigoriev I.V."/>
            <person name="Hibbett D.S."/>
            <person name="Martin F."/>
            <person name="Nordberg H.P."/>
            <person name="Cantor M.N."/>
            <person name="Hua S.X."/>
        </authorList>
    </citation>
    <scope>NUCLEOTIDE SEQUENCE [LARGE SCALE GENOMIC DNA]</scope>
    <source>
        <strain evidence="3 4">Marx 270</strain>
    </source>
</reference>
<dbReference type="HOGENOM" id="CLU_111669_1_0_1"/>
<evidence type="ECO:0000256" key="1">
    <source>
        <dbReference type="SAM" id="MobiDB-lite"/>
    </source>
</evidence>
<protein>
    <submittedName>
        <fullName evidence="3">Uncharacterized protein</fullName>
    </submittedName>
</protein>
<dbReference type="InParanoid" id="A0A0C3PJN6"/>
<keyword evidence="2" id="KW-0472">Membrane</keyword>
<feature type="transmembrane region" description="Helical" evidence="2">
    <location>
        <begin position="55"/>
        <end position="79"/>
    </location>
</feature>
<evidence type="ECO:0000256" key="2">
    <source>
        <dbReference type="SAM" id="Phobius"/>
    </source>
</evidence>